<dbReference type="GO" id="GO:0008801">
    <property type="term" value="F:beta-phosphoglucomutase activity"/>
    <property type="evidence" value="ECO:0007669"/>
    <property type="project" value="UniProtKB-EC"/>
</dbReference>
<dbReference type="Proteomes" id="UP000292886">
    <property type="component" value="Chromosome"/>
</dbReference>
<dbReference type="SFLD" id="SFLDF00046">
    <property type="entry name" value="beta-phosphoglucomutase"/>
    <property type="match status" value="1"/>
</dbReference>
<feature type="binding site" evidence="3">
    <location>
        <position position="82"/>
    </location>
    <ligand>
        <name>substrate</name>
    </ligand>
</feature>
<organism evidence="6 7">
    <name type="scientific">Periweissella cryptocerci</name>
    <dbReference type="NCBI Taxonomy" id="2506420"/>
    <lineage>
        <taxon>Bacteria</taxon>
        <taxon>Bacillati</taxon>
        <taxon>Bacillota</taxon>
        <taxon>Bacilli</taxon>
        <taxon>Lactobacillales</taxon>
        <taxon>Lactobacillaceae</taxon>
        <taxon>Periweissella</taxon>
    </lineage>
</organism>
<dbReference type="InterPro" id="IPR010972">
    <property type="entry name" value="Beta-PGM"/>
</dbReference>
<dbReference type="PRINTS" id="PR00413">
    <property type="entry name" value="HADHALOGNASE"/>
</dbReference>
<dbReference type="SFLD" id="SFLDS00003">
    <property type="entry name" value="Haloacid_Dehalogenase"/>
    <property type="match status" value="1"/>
</dbReference>
<dbReference type="OrthoDB" id="9797743at2"/>
<evidence type="ECO:0000313" key="6">
    <source>
        <dbReference type="EMBL" id="QBO36341.1"/>
    </source>
</evidence>
<dbReference type="SUPFAM" id="SSF56784">
    <property type="entry name" value="HAD-like"/>
    <property type="match status" value="1"/>
</dbReference>
<feature type="binding site" evidence="4">
    <location>
        <position position="13"/>
    </location>
    <ligand>
        <name>Mg(2+)</name>
        <dbReference type="ChEBI" id="CHEBI:18420"/>
    </ligand>
</feature>
<gene>
    <name evidence="6" type="primary">pgmB</name>
    <name evidence="6" type="ORF">EQG49_07645</name>
</gene>
<dbReference type="KEGG" id="wei:EQG49_07645"/>
<keyword evidence="7" id="KW-1185">Reference proteome</keyword>
<dbReference type="CDD" id="cd02598">
    <property type="entry name" value="HAD_BPGM"/>
    <property type="match status" value="1"/>
</dbReference>
<evidence type="ECO:0000256" key="3">
    <source>
        <dbReference type="PIRSR" id="PIRSR610972-2"/>
    </source>
</evidence>
<dbReference type="NCBIfam" id="TIGR01509">
    <property type="entry name" value="HAD-SF-IA-v3"/>
    <property type="match status" value="1"/>
</dbReference>
<evidence type="ECO:0000256" key="1">
    <source>
        <dbReference type="ARBA" id="ARBA00006171"/>
    </source>
</evidence>
<feature type="binding site" evidence="3">
    <location>
        <begin position="48"/>
        <end position="53"/>
    </location>
    <ligand>
        <name>substrate</name>
    </ligand>
</feature>
<dbReference type="Gene3D" id="1.10.150.240">
    <property type="entry name" value="Putative phosphatase, domain 2"/>
    <property type="match status" value="1"/>
</dbReference>
<dbReference type="EC" id="5.4.2.6" evidence="6"/>
<feature type="binding site" evidence="4">
    <location>
        <position position="15"/>
    </location>
    <ligand>
        <name>Mg(2+)</name>
        <dbReference type="ChEBI" id="CHEBI:18420"/>
    </ligand>
</feature>
<feature type="site" description="Important for catalytic activity and assists the phosphoryl transfer reaction to Asp8 by balancing charge and orienting the reacting groups" evidence="5">
    <location>
        <position position="120"/>
    </location>
</feature>
<dbReference type="Gene3D" id="3.40.50.1000">
    <property type="entry name" value="HAD superfamily/HAD-like"/>
    <property type="match status" value="1"/>
</dbReference>
<reference evidence="7" key="1">
    <citation type="submission" date="2019-03" db="EMBL/GenBank/DDBJ databases">
        <title>Weissella sp. 26KH-42 Genome sequencing.</title>
        <authorList>
            <person name="Heo J."/>
            <person name="Kim S.-J."/>
            <person name="Kim J.-S."/>
            <person name="Hong S.-B."/>
            <person name="Kwon S.-W."/>
        </authorList>
    </citation>
    <scope>NUCLEOTIDE SEQUENCE [LARGE SCALE GENOMIC DNA]</scope>
    <source>
        <strain evidence="7">26KH-42</strain>
    </source>
</reference>
<evidence type="ECO:0000313" key="7">
    <source>
        <dbReference type="Proteomes" id="UP000292886"/>
    </source>
</evidence>
<name>A0A4P6YUE6_9LACO</name>
<dbReference type="AlphaFoldDB" id="A0A4P6YUE6"/>
<dbReference type="PANTHER" id="PTHR43481">
    <property type="entry name" value="FRUCTOSE-1-PHOSPHATE PHOSPHATASE"/>
    <property type="match status" value="1"/>
</dbReference>
<feature type="binding site" evidence="3">
    <location>
        <position position="151"/>
    </location>
    <ligand>
        <name>substrate</name>
    </ligand>
</feature>
<dbReference type="SFLD" id="SFLDG01129">
    <property type="entry name" value="C1.5:_HAD__Beta-PGM__Phosphata"/>
    <property type="match status" value="1"/>
</dbReference>
<dbReference type="GO" id="GO:0005975">
    <property type="term" value="P:carbohydrate metabolic process"/>
    <property type="evidence" value="ECO:0007669"/>
    <property type="project" value="InterPro"/>
</dbReference>
<feature type="active site" description="Proton donor/acceptor" evidence="2">
    <location>
        <position position="15"/>
    </location>
</feature>
<sequence>MANFKDIKGFVFDLDGVITDTALLHGKAWHQTADTVKSEWTPELAVALKGISRMDSLEMILKAGGHENDYTQAQKEQLAEDKNNYYKTLISTLTPADILPGMDAFLKELKAKGYHLSVASASKNAPTILKGLGIIDMFDGVVDPASLHAGKPDPEIFAKGAELLNFQPNEVIGLEDSTAGLKSINGAGEVSLGIGDVQEMHEADINFTDTAQVSLANIANSSYFAG</sequence>
<feature type="active site" description="Nucleophile" evidence="2">
    <location>
        <position position="13"/>
    </location>
</feature>
<proteinExistence type="inferred from homology"/>
<comment type="cofactor">
    <cofactor evidence="4">
        <name>Mg(2+)</name>
        <dbReference type="ChEBI" id="CHEBI:18420"/>
    </cofactor>
    <text evidence="4">Binds 2 magnesium ions per subunit.</text>
</comment>
<feature type="binding site" evidence="4">
    <location>
        <position position="176"/>
    </location>
    <ligand>
        <name>Mg(2+)</name>
        <dbReference type="ChEBI" id="CHEBI:18420"/>
    </ligand>
</feature>
<accession>A0A4P6YUE6</accession>
<keyword evidence="6" id="KW-0413">Isomerase</keyword>
<dbReference type="PANTHER" id="PTHR43481:SF4">
    <property type="entry name" value="GLYCEROL-1-PHOSPHATE PHOSPHOHYDROLASE 1-RELATED"/>
    <property type="match status" value="1"/>
</dbReference>
<protein>
    <submittedName>
        <fullName evidence="6">Beta-phosphoglucomutase</fullName>
        <ecNumber evidence="6">5.4.2.6</ecNumber>
    </submittedName>
</protein>
<evidence type="ECO:0000256" key="2">
    <source>
        <dbReference type="PIRSR" id="PIRSR610972-1"/>
    </source>
</evidence>
<dbReference type="NCBIfam" id="TIGR01990">
    <property type="entry name" value="bPGM"/>
    <property type="match status" value="1"/>
</dbReference>
<dbReference type="GO" id="GO:0000287">
    <property type="term" value="F:magnesium ion binding"/>
    <property type="evidence" value="ECO:0007669"/>
    <property type="project" value="InterPro"/>
</dbReference>
<feature type="binding site" evidence="3">
    <location>
        <position position="29"/>
    </location>
    <ligand>
        <name>substrate</name>
    </ligand>
</feature>
<feature type="site" description="Important for catalytic activity and assists the phosphoryl transfer reaction to Asp8 by balancing charge and orienting the reacting groups" evidence="5">
    <location>
        <position position="151"/>
    </location>
</feature>
<keyword evidence="4" id="KW-0479">Metal-binding</keyword>
<dbReference type="InterPro" id="IPR051806">
    <property type="entry name" value="HAD-like_SPP"/>
</dbReference>
<dbReference type="InterPro" id="IPR006439">
    <property type="entry name" value="HAD-SF_hydro_IA"/>
</dbReference>
<evidence type="ECO:0000256" key="4">
    <source>
        <dbReference type="PIRSR" id="PIRSR610972-3"/>
    </source>
</evidence>
<dbReference type="RefSeq" id="WP_133363418.1">
    <property type="nucleotide sequence ID" value="NZ_CP037940.1"/>
</dbReference>
<dbReference type="EMBL" id="CP037940">
    <property type="protein sequence ID" value="QBO36341.1"/>
    <property type="molecule type" value="Genomic_DNA"/>
</dbReference>
<dbReference type="InterPro" id="IPR010976">
    <property type="entry name" value="B-phosphoglucomutase_hydrolase"/>
</dbReference>
<dbReference type="NCBIfam" id="TIGR02009">
    <property type="entry name" value="PGMB-YQAB-SF"/>
    <property type="match status" value="1"/>
</dbReference>
<evidence type="ECO:0000256" key="5">
    <source>
        <dbReference type="PIRSR" id="PIRSR610972-4"/>
    </source>
</evidence>
<dbReference type="GO" id="GO:0050308">
    <property type="term" value="F:sugar-phosphatase activity"/>
    <property type="evidence" value="ECO:0007669"/>
    <property type="project" value="TreeGrafter"/>
</dbReference>
<feature type="binding site" evidence="4">
    <location>
        <position position="175"/>
    </location>
    <ligand>
        <name>Mg(2+)</name>
        <dbReference type="ChEBI" id="CHEBI:18420"/>
    </ligand>
</feature>
<dbReference type="InterPro" id="IPR023198">
    <property type="entry name" value="PGP-like_dom2"/>
</dbReference>
<keyword evidence="4" id="KW-0460">Magnesium</keyword>
<feature type="binding site" evidence="3">
    <location>
        <begin position="13"/>
        <end position="15"/>
    </location>
    <ligand>
        <name>substrate</name>
    </ligand>
</feature>
<comment type="similarity">
    <text evidence="1">Belongs to the HAD-like hydrolase superfamily. CbbY/CbbZ/Gph/YieH family.</text>
</comment>
<feature type="binding site" evidence="3">
    <location>
        <position position="56"/>
    </location>
    <ligand>
        <name>substrate</name>
    </ligand>
</feature>
<dbReference type="SFLD" id="SFLDG01135">
    <property type="entry name" value="C1.5.6:_HAD__Beta-PGM__Phospha"/>
    <property type="match status" value="1"/>
</dbReference>
<feature type="binding site" evidence="3">
    <location>
        <begin position="120"/>
        <end position="124"/>
    </location>
    <ligand>
        <name>substrate</name>
    </ligand>
</feature>
<dbReference type="InterPro" id="IPR036412">
    <property type="entry name" value="HAD-like_sf"/>
</dbReference>
<dbReference type="InterPro" id="IPR023214">
    <property type="entry name" value="HAD_sf"/>
</dbReference>
<dbReference type="Pfam" id="PF00702">
    <property type="entry name" value="Hydrolase"/>
    <property type="match status" value="1"/>
</dbReference>